<gene>
    <name evidence="2" type="ORF">QE152_g30845</name>
</gene>
<name>A0AAW1JCW7_POPJA</name>
<feature type="compositionally biased region" description="Polar residues" evidence="1">
    <location>
        <begin position="1"/>
        <end position="19"/>
    </location>
</feature>
<sequence>MFEPTETTNRLMDAENNSVIKDPKTPPMQPISLPRTPPGGKKWLIKLNNEEPMISGPISTKSFYDYSIYSCTDSTPSITRFTHVPTALLLVHLPPIQYHHNKLFPIPHLEREINVNGKTRKKN</sequence>
<accession>A0AAW1JCW7</accession>
<organism evidence="2 3">
    <name type="scientific">Popillia japonica</name>
    <name type="common">Japanese beetle</name>
    <dbReference type="NCBI Taxonomy" id="7064"/>
    <lineage>
        <taxon>Eukaryota</taxon>
        <taxon>Metazoa</taxon>
        <taxon>Ecdysozoa</taxon>
        <taxon>Arthropoda</taxon>
        <taxon>Hexapoda</taxon>
        <taxon>Insecta</taxon>
        <taxon>Pterygota</taxon>
        <taxon>Neoptera</taxon>
        <taxon>Endopterygota</taxon>
        <taxon>Coleoptera</taxon>
        <taxon>Polyphaga</taxon>
        <taxon>Scarabaeiformia</taxon>
        <taxon>Scarabaeidae</taxon>
        <taxon>Rutelinae</taxon>
        <taxon>Popillia</taxon>
    </lineage>
</organism>
<evidence type="ECO:0000256" key="1">
    <source>
        <dbReference type="SAM" id="MobiDB-lite"/>
    </source>
</evidence>
<dbReference type="Proteomes" id="UP001458880">
    <property type="component" value="Unassembled WGS sequence"/>
</dbReference>
<keyword evidence="3" id="KW-1185">Reference proteome</keyword>
<dbReference type="EMBL" id="JASPKY010000423">
    <property type="protein sequence ID" value="KAK9701059.1"/>
    <property type="molecule type" value="Genomic_DNA"/>
</dbReference>
<dbReference type="AlphaFoldDB" id="A0AAW1JCW7"/>
<proteinExistence type="predicted"/>
<feature type="region of interest" description="Disordered" evidence="1">
    <location>
        <begin position="1"/>
        <end position="37"/>
    </location>
</feature>
<protein>
    <submittedName>
        <fullName evidence="2">Uncharacterized protein</fullName>
    </submittedName>
</protein>
<reference evidence="2 3" key="1">
    <citation type="journal article" date="2024" name="BMC Genomics">
        <title>De novo assembly and annotation of Popillia japonica's genome with initial clues to its potential as an invasive pest.</title>
        <authorList>
            <person name="Cucini C."/>
            <person name="Boschi S."/>
            <person name="Funari R."/>
            <person name="Cardaioli E."/>
            <person name="Iannotti N."/>
            <person name="Marturano G."/>
            <person name="Paoli F."/>
            <person name="Bruttini M."/>
            <person name="Carapelli A."/>
            <person name="Frati F."/>
            <person name="Nardi F."/>
        </authorList>
    </citation>
    <scope>NUCLEOTIDE SEQUENCE [LARGE SCALE GENOMIC DNA]</scope>
    <source>
        <strain evidence="2">DMR45628</strain>
    </source>
</reference>
<evidence type="ECO:0000313" key="2">
    <source>
        <dbReference type="EMBL" id="KAK9701059.1"/>
    </source>
</evidence>
<evidence type="ECO:0000313" key="3">
    <source>
        <dbReference type="Proteomes" id="UP001458880"/>
    </source>
</evidence>
<comment type="caution">
    <text evidence="2">The sequence shown here is derived from an EMBL/GenBank/DDBJ whole genome shotgun (WGS) entry which is preliminary data.</text>
</comment>